<dbReference type="EMBL" id="CADCXU010000877">
    <property type="protein sequence ID" value="CAA9993619.1"/>
    <property type="molecule type" value="Genomic_DNA"/>
</dbReference>
<gene>
    <name evidence="7" type="ORF">NTEN_LOCUS531</name>
</gene>
<feature type="domain" description="G-protein coupled receptors family 1 profile" evidence="6">
    <location>
        <begin position="25"/>
        <end position="172"/>
    </location>
</feature>
<keyword evidence="8" id="KW-1185">Reference proteome</keyword>
<evidence type="ECO:0000313" key="7">
    <source>
        <dbReference type="EMBL" id="CAA9993619.1"/>
    </source>
</evidence>
<proteinExistence type="predicted"/>
<dbReference type="InterPro" id="IPR017452">
    <property type="entry name" value="GPCR_Rhodpsn_7TM"/>
</dbReference>
<dbReference type="GO" id="GO:0016020">
    <property type="term" value="C:membrane"/>
    <property type="evidence" value="ECO:0007669"/>
    <property type="project" value="UniProtKB-SubCell"/>
</dbReference>
<comment type="subcellular location">
    <subcellularLocation>
        <location evidence="1">Membrane</location>
    </subcellularLocation>
</comment>
<sequence>MVKLPRRLNQPVKKEMEKRQHRSMYLAIAAPLHYSSLVGPRKVLFIGAIAWLTTFTLALLPLTFTGFEPVESPASAGSGGAGGIEPEIQPSVTTPSSINIGYVCRPPVFCVVGGFAFVLFYTLITFLLPVGIVIFCNVNVSDYIYSVTLFPQNSTLFPQISKFINFPPRTLA</sequence>
<keyword evidence="4 5" id="KW-0472">Membrane</keyword>
<name>A0A6H5FUB0_9HEMI</name>
<dbReference type="Gene3D" id="1.20.1070.10">
    <property type="entry name" value="Rhodopsin 7-helix transmembrane proteins"/>
    <property type="match status" value="1"/>
</dbReference>
<evidence type="ECO:0000256" key="2">
    <source>
        <dbReference type="ARBA" id="ARBA00022692"/>
    </source>
</evidence>
<reference evidence="7 8" key="1">
    <citation type="submission" date="2020-02" db="EMBL/GenBank/DDBJ databases">
        <authorList>
            <person name="Ferguson B K."/>
        </authorList>
    </citation>
    <scope>NUCLEOTIDE SEQUENCE [LARGE SCALE GENOMIC DNA]</scope>
</reference>
<keyword evidence="3 5" id="KW-1133">Transmembrane helix</keyword>
<evidence type="ECO:0000256" key="5">
    <source>
        <dbReference type="SAM" id="Phobius"/>
    </source>
</evidence>
<evidence type="ECO:0000259" key="6">
    <source>
        <dbReference type="PROSITE" id="PS50262"/>
    </source>
</evidence>
<dbReference type="PROSITE" id="PS50262">
    <property type="entry name" value="G_PROTEIN_RECEP_F1_2"/>
    <property type="match status" value="1"/>
</dbReference>
<evidence type="ECO:0000256" key="4">
    <source>
        <dbReference type="ARBA" id="ARBA00023136"/>
    </source>
</evidence>
<feature type="transmembrane region" description="Helical" evidence="5">
    <location>
        <begin position="43"/>
        <end position="64"/>
    </location>
</feature>
<accession>A0A6H5FUB0</accession>
<keyword evidence="2 5" id="KW-0812">Transmembrane</keyword>
<organism evidence="7 8">
    <name type="scientific">Nesidiocoris tenuis</name>
    <dbReference type="NCBI Taxonomy" id="355587"/>
    <lineage>
        <taxon>Eukaryota</taxon>
        <taxon>Metazoa</taxon>
        <taxon>Ecdysozoa</taxon>
        <taxon>Arthropoda</taxon>
        <taxon>Hexapoda</taxon>
        <taxon>Insecta</taxon>
        <taxon>Pterygota</taxon>
        <taxon>Neoptera</taxon>
        <taxon>Paraneoptera</taxon>
        <taxon>Hemiptera</taxon>
        <taxon>Heteroptera</taxon>
        <taxon>Panheteroptera</taxon>
        <taxon>Cimicomorpha</taxon>
        <taxon>Miridae</taxon>
        <taxon>Dicyphina</taxon>
        <taxon>Nesidiocoris</taxon>
    </lineage>
</organism>
<evidence type="ECO:0000256" key="3">
    <source>
        <dbReference type="ARBA" id="ARBA00022989"/>
    </source>
</evidence>
<evidence type="ECO:0000313" key="8">
    <source>
        <dbReference type="Proteomes" id="UP000479000"/>
    </source>
</evidence>
<dbReference type="Proteomes" id="UP000479000">
    <property type="component" value="Unassembled WGS sequence"/>
</dbReference>
<protein>
    <recommendedName>
        <fullName evidence="6">G-protein coupled receptors family 1 profile domain-containing protein</fullName>
    </recommendedName>
</protein>
<feature type="transmembrane region" description="Helical" evidence="5">
    <location>
        <begin position="115"/>
        <end position="136"/>
    </location>
</feature>
<dbReference type="SUPFAM" id="SSF81321">
    <property type="entry name" value="Family A G protein-coupled receptor-like"/>
    <property type="match status" value="1"/>
</dbReference>
<dbReference type="AlphaFoldDB" id="A0A6H5FUB0"/>
<evidence type="ECO:0000256" key="1">
    <source>
        <dbReference type="ARBA" id="ARBA00004370"/>
    </source>
</evidence>